<dbReference type="FunFam" id="1.10.510.10:FF:000571">
    <property type="entry name" value="Maternal embryonic leucine zipper kinase"/>
    <property type="match status" value="1"/>
</dbReference>
<keyword evidence="1" id="KW-0547">Nucleotide-binding</keyword>
<dbReference type="PANTHER" id="PTHR24346">
    <property type="entry name" value="MAP/MICROTUBULE AFFINITY-REGULATING KINASE"/>
    <property type="match status" value="1"/>
</dbReference>
<dbReference type="InterPro" id="IPR008271">
    <property type="entry name" value="Ser/Thr_kinase_AS"/>
</dbReference>
<dbReference type="Gene3D" id="1.10.510.10">
    <property type="entry name" value="Transferase(Phosphotransferase) domain 1"/>
    <property type="match status" value="1"/>
</dbReference>
<comment type="caution">
    <text evidence="5">The sequence shown here is derived from an EMBL/GenBank/DDBJ whole genome shotgun (WGS) entry which is preliminary data.</text>
</comment>
<evidence type="ECO:0000256" key="1">
    <source>
        <dbReference type="ARBA" id="ARBA00022741"/>
    </source>
</evidence>
<sequence length="652" mass="73821">MTFATIDSLGKTTRINDLDMRSRVSREIQYLRLLSHPHIIKLYEVIDTPVSVVMVMEYAEGELFYLISRHGRVSEATARGYFQQIMYVTVKSRSSPNVPAPNSLEALHHLRHRYALAYSHSLNIVHRDLKPENVLLDDELNVKIGDFGLSNEWQDGDWLATGCGTPNYCAPEIIDGKLYGVEIDVWSCGAILYVMICGQLPYEDDDLRLLFQKIRRADFPIPNYLSPEILSLLKGMMTVDPTKRMTVSEVLDHPWTKRDTPRYLRRLHRRHAKPPLESLSTLLMDVSLANDPDFISGIGKLDIPIILELAEGIGVTSDEIRNALRLPGENAVKVAYSLCSDRKYRHDLKSSVEPEQDDSEQSSTIDAPMVQIAPLAQINPNPRSGNVERPDESEVSAAESDEADETGSEEENHNVDWHVPSTFAIVKGTSTPSYAFSSELASQHNPDHGLASSSRPHHSPELAVAPDTTDRRHMKRRRPPGHLKPHVWHFGLRSVNPPMEVLLELYQCLQRLGIEWKEKRGMWAASPEFRDTSGIVGGEIDKNDLDIFTVDIRWRKRDSVVLMVLRLFRTGPDAYLVDFQCRGHYKASTSPDATSRFERDSSLPSPCMQPIDTNNAFVPDTPWLIQNNWMNPFLFFECACELIVELTGLGEE</sequence>
<dbReference type="GO" id="GO:0035556">
    <property type="term" value="P:intracellular signal transduction"/>
    <property type="evidence" value="ECO:0007669"/>
    <property type="project" value="TreeGrafter"/>
</dbReference>
<dbReference type="GO" id="GO:0005737">
    <property type="term" value="C:cytoplasm"/>
    <property type="evidence" value="ECO:0007669"/>
    <property type="project" value="TreeGrafter"/>
</dbReference>
<dbReference type="SUPFAM" id="SSF56112">
    <property type="entry name" value="Protein kinase-like (PK-like)"/>
    <property type="match status" value="1"/>
</dbReference>
<dbReference type="SMART" id="SM00220">
    <property type="entry name" value="S_TKc"/>
    <property type="match status" value="1"/>
</dbReference>
<dbReference type="InterPro" id="IPR000719">
    <property type="entry name" value="Prot_kinase_dom"/>
</dbReference>
<dbReference type="InterPro" id="IPR028375">
    <property type="entry name" value="KA1/Ssp2_C"/>
</dbReference>
<dbReference type="EMBL" id="MU129138">
    <property type="protein sequence ID" value="KAF9505736.1"/>
    <property type="molecule type" value="Genomic_DNA"/>
</dbReference>
<evidence type="ECO:0000259" key="4">
    <source>
        <dbReference type="PROSITE" id="PS50011"/>
    </source>
</evidence>
<evidence type="ECO:0000313" key="6">
    <source>
        <dbReference type="Proteomes" id="UP000886523"/>
    </source>
</evidence>
<protein>
    <recommendedName>
        <fullName evidence="4">Protein kinase domain-containing protein</fullName>
    </recommendedName>
</protein>
<proteinExistence type="predicted"/>
<dbReference type="GO" id="GO:0005524">
    <property type="term" value="F:ATP binding"/>
    <property type="evidence" value="ECO:0007669"/>
    <property type="project" value="UniProtKB-KW"/>
</dbReference>
<reference evidence="5" key="1">
    <citation type="journal article" date="2020" name="Nat. Commun.">
        <title>Large-scale genome sequencing of mycorrhizal fungi provides insights into the early evolution of symbiotic traits.</title>
        <authorList>
            <person name="Miyauchi S."/>
            <person name="Kiss E."/>
            <person name="Kuo A."/>
            <person name="Drula E."/>
            <person name="Kohler A."/>
            <person name="Sanchez-Garcia M."/>
            <person name="Morin E."/>
            <person name="Andreopoulos B."/>
            <person name="Barry K.W."/>
            <person name="Bonito G."/>
            <person name="Buee M."/>
            <person name="Carver A."/>
            <person name="Chen C."/>
            <person name="Cichocki N."/>
            <person name="Clum A."/>
            <person name="Culley D."/>
            <person name="Crous P.W."/>
            <person name="Fauchery L."/>
            <person name="Girlanda M."/>
            <person name="Hayes R.D."/>
            <person name="Keri Z."/>
            <person name="LaButti K."/>
            <person name="Lipzen A."/>
            <person name="Lombard V."/>
            <person name="Magnuson J."/>
            <person name="Maillard F."/>
            <person name="Murat C."/>
            <person name="Nolan M."/>
            <person name="Ohm R.A."/>
            <person name="Pangilinan J."/>
            <person name="Pereira M.F."/>
            <person name="Perotto S."/>
            <person name="Peter M."/>
            <person name="Pfister S."/>
            <person name="Riley R."/>
            <person name="Sitrit Y."/>
            <person name="Stielow J.B."/>
            <person name="Szollosi G."/>
            <person name="Zifcakova L."/>
            <person name="Stursova M."/>
            <person name="Spatafora J.W."/>
            <person name="Tedersoo L."/>
            <person name="Vaario L.M."/>
            <person name="Yamada A."/>
            <person name="Yan M."/>
            <person name="Wang P."/>
            <person name="Xu J."/>
            <person name="Bruns T."/>
            <person name="Baldrian P."/>
            <person name="Vilgalys R."/>
            <person name="Dunand C."/>
            <person name="Henrissat B."/>
            <person name="Grigoriev I.V."/>
            <person name="Hibbett D."/>
            <person name="Nagy L.G."/>
            <person name="Martin F.M."/>
        </authorList>
    </citation>
    <scope>NUCLEOTIDE SEQUENCE</scope>
    <source>
        <strain evidence="5">UP504</strain>
    </source>
</reference>
<gene>
    <name evidence="5" type="ORF">BS47DRAFT_1400115</name>
</gene>
<dbReference type="PANTHER" id="PTHR24346:SF110">
    <property type="entry name" value="NON-SPECIFIC SERINE_THREONINE PROTEIN KINASE"/>
    <property type="match status" value="1"/>
</dbReference>
<dbReference type="AlphaFoldDB" id="A0A9P6AHB0"/>
<organism evidence="5 6">
    <name type="scientific">Hydnum rufescens UP504</name>
    <dbReference type="NCBI Taxonomy" id="1448309"/>
    <lineage>
        <taxon>Eukaryota</taxon>
        <taxon>Fungi</taxon>
        <taxon>Dikarya</taxon>
        <taxon>Basidiomycota</taxon>
        <taxon>Agaricomycotina</taxon>
        <taxon>Agaricomycetes</taxon>
        <taxon>Cantharellales</taxon>
        <taxon>Hydnaceae</taxon>
        <taxon>Hydnum</taxon>
    </lineage>
</organism>
<dbReference type="PROSITE" id="PS00108">
    <property type="entry name" value="PROTEIN_KINASE_ST"/>
    <property type="match status" value="1"/>
</dbReference>
<feature type="compositionally biased region" description="Acidic residues" evidence="3">
    <location>
        <begin position="393"/>
        <end position="409"/>
    </location>
</feature>
<accession>A0A9P6AHB0</accession>
<dbReference type="Pfam" id="PF00069">
    <property type="entry name" value="Pkinase"/>
    <property type="match status" value="2"/>
</dbReference>
<dbReference type="Pfam" id="PF16579">
    <property type="entry name" value="AdenylateSensor"/>
    <property type="match status" value="1"/>
</dbReference>
<name>A0A9P6AHB0_9AGAM</name>
<dbReference type="PROSITE" id="PS50011">
    <property type="entry name" value="PROTEIN_KINASE_DOM"/>
    <property type="match status" value="1"/>
</dbReference>
<dbReference type="OrthoDB" id="193931at2759"/>
<evidence type="ECO:0000256" key="3">
    <source>
        <dbReference type="SAM" id="MobiDB-lite"/>
    </source>
</evidence>
<dbReference type="SUPFAM" id="SSF103243">
    <property type="entry name" value="KA1-like"/>
    <property type="match status" value="1"/>
</dbReference>
<evidence type="ECO:0000256" key="2">
    <source>
        <dbReference type="ARBA" id="ARBA00022840"/>
    </source>
</evidence>
<feature type="domain" description="Protein kinase" evidence="4">
    <location>
        <begin position="1"/>
        <end position="256"/>
    </location>
</feature>
<dbReference type="Gene3D" id="3.30.310.80">
    <property type="entry name" value="Kinase associated domain 1, KA1"/>
    <property type="match status" value="1"/>
</dbReference>
<feature type="region of interest" description="Disordered" evidence="3">
    <location>
        <begin position="440"/>
        <end position="480"/>
    </location>
</feature>
<keyword evidence="2" id="KW-0067">ATP-binding</keyword>
<dbReference type="Proteomes" id="UP000886523">
    <property type="component" value="Unassembled WGS sequence"/>
</dbReference>
<dbReference type="GO" id="GO:0004674">
    <property type="term" value="F:protein serine/threonine kinase activity"/>
    <property type="evidence" value="ECO:0007669"/>
    <property type="project" value="TreeGrafter"/>
</dbReference>
<evidence type="ECO:0000313" key="5">
    <source>
        <dbReference type="EMBL" id="KAF9505736.1"/>
    </source>
</evidence>
<feature type="region of interest" description="Disordered" evidence="3">
    <location>
        <begin position="376"/>
        <end position="418"/>
    </location>
</feature>
<keyword evidence="6" id="KW-1185">Reference proteome</keyword>
<dbReference type="InterPro" id="IPR032270">
    <property type="entry name" value="AMPK_C"/>
</dbReference>
<dbReference type="InterPro" id="IPR011009">
    <property type="entry name" value="Kinase-like_dom_sf"/>
</dbReference>